<gene>
    <name evidence="2" type="ORF">ENP47_07280</name>
</gene>
<dbReference type="EMBL" id="DSJL01000011">
    <property type="protein sequence ID" value="HEF65383.1"/>
    <property type="molecule type" value="Genomic_DNA"/>
</dbReference>
<dbReference type="Pfam" id="PF02369">
    <property type="entry name" value="Big_1"/>
    <property type="match status" value="1"/>
</dbReference>
<evidence type="ECO:0000256" key="1">
    <source>
        <dbReference type="ARBA" id="ARBA00010116"/>
    </source>
</evidence>
<name>A0A7C1K2P1_THERO</name>
<accession>A0A7C1K2P1</accession>
<reference evidence="2" key="1">
    <citation type="journal article" date="2020" name="mSystems">
        <title>Genome- and Community-Level Interaction Insights into Carbon Utilization and Element Cycling Functions of Hydrothermarchaeota in Hydrothermal Sediment.</title>
        <authorList>
            <person name="Zhou Z."/>
            <person name="Liu Y."/>
            <person name="Xu W."/>
            <person name="Pan J."/>
            <person name="Luo Z.H."/>
            <person name="Li M."/>
        </authorList>
    </citation>
    <scope>NUCLEOTIDE SEQUENCE [LARGE SCALE GENOMIC DNA]</scope>
    <source>
        <strain evidence="2">SpSt-222</strain>
    </source>
</reference>
<dbReference type="InterPro" id="IPR008964">
    <property type="entry name" value="Invasin/intimin_cell_adhesion"/>
</dbReference>
<proteinExistence type="inferred from homology"/>
<organism evidence="2">
    <name type="scientific">Thermomicrobium roseum</name>
    <dbReference type="NCBI Taxonomy" id="500"/>
    <lineage>
        <taxon>Bacteria</taxon>
        <taxon>Pseudomonadati</taxon>
        <taxon>Thermomicrobiota</taxon>
        <taxon>Thermomicrobia</taxon>
        <taxon>Thermomicrobiales</taxon>
        <taxon>Thermomicrobiaceae</taxon>
        <taxon>Thermomicrobium</taxon>
    </lineage>
</organism>
<dbReference type="Gene3D" id="2.60.40.10">
    <property type="entry name" value="Immunoglobulins"/>
    <property type="match status" value="1"/>
</dbReference>
<dbReference type="PROSITE" id="PS51127">
    <property type="entry name" value="BIG1"/>
    <property type="match status" value="1"/>
</dbReference>
<evidence type="ECO:0000313" key="2">
    <source>
        <dbReference type="EMBL" id="HEF65383.1"/>
    </source>
</evidence>
<dbReference type="SMART" id="SM00634">
    <property type="entry name" value="BID_1"/>
    <property type="match status" value="1"/>
</dbReference>
<comment type="caution">
    <text evidence="2">The sequence shown here is derived from an EMBL/GenBank/DDBJ whole genome shotgun (WGS) entry which is preliminary data.</text>
</comment>
<dbReference type="SUPFAM" id="SSF49373">
    <property type="entry name" value="Invasin/intimin cell-adhesion fragments"/>
    <property type="match status" value="1"/>
</dbReference>
<dbReference type="InterPro" id="IPR003344">
    <property type="entry name" value="Big_1_dom"/>
</dbReference>
<protein>
    <submittedName>
        <fullName evidence="2">Uncharacterized protein</fullName>
    </submittedName>
</protein>
<dbReference type="AlphaFoldDB" id="A0A7C1K2P1"/>
<dbReference type="InterPro" id="IPR013783">
    <property type="entry name" value="Ig-like_fold"/>
</dbReference>
<comment type="similarity">
    <text evidence="1">Belongs to the intimin/invasin family.</text>
</comment>
<sequence>MQTGRRPSRLMRVVLALLLATGSLLTLVSSASGASPLSEEQSRVTFAAVYNGETLPGNVGPVWSTVVVQNLEALPIEIQLRNQRVGGTIRGPFTLAPRAARAFTAAELAGLGLVPTGGSAGLVIEASFPDTSQAILTELGICTATCRPAIAAIEKHGGPSALGNDLRTTSAFQSVSGATGIRDDDWEAANLGRNWVLPVVQTNNGWNTLIKVVNLRNQQNQVTVTLRRSRAVTAGDQTYTLTQTLNAGQTWTIDLSGVVPPEWVGAAFIDAQLSGVAVVAERYKPTWRMLLTIEGVPRTTATTRYAPLVFRDYNNWNTGITLVNLDTTNTNTLTLTYYDRNGAAQVVPPELGSITLQPGESAFIYRPDISAVPSLDPARVNAVVINGQRPFVAAVDEVKYLAGPGQGQAMSYIAPAAPDVDGTKQSWSAAETQARTAGQVTGRSWFTHTLALPLFQVGDTTGQGDVSGFTLFNPTARQQLANVQLLGMNGTPVAPSQVGTSENPVLVAVPAGGYAVIYPYPSDFGTTFNAAPRNFTGTALVGVTDGAGSGTGFLVGVSNVVNYQVQGDGSGVFVLTPTRHPALTLTNFQLVLQPSTTLATVGDDVPFVATLTSGGNPLPGRTIRFQISDEGDPTLSDTMGTTDSDGHVTVTVTNSQAATNTITAWWDLNGNGSQDATELSDSSRVTWVAAGQLSGQITVKRNNTPITTVPAGDLTGPNKTVTVQVECDINPDAPTGVPILLQFTTTDHNTGATNVQPLARWATQQSPSSSGLTSLTTGANNVGSASLILFEGDADANGGDTFTISCYLDYGLTGVLEPTDPLLNTATITVTP</sequence>